<dbReference type="InterPro" id="IPR021517">
    <property type="entry name" value="DUF3180"/>
</dbReference>
<keyword evidence="1" id="KW-0472">Membrane</keyword>
<gene>
    <name evidence="2" type="ordered locus">Snas_6215</name>
</gene>
<evidence type="ECO:0008006" key="4">
    <source>
        <dbReference type="Google" id="ProtNLM"/>
    </source>
</evidence>
<name>D3Q2T5_STANL</name>
<keyword evidence="3" id="KW-1185">Reference proteome</keyword>
<keyword evidence="1" id="KW-1133">Transmembrane helix</keyword>
<feature type="transmembrane region" description="Helical" evidence="1">
    <location>
        <begin position="46"/>
        <end position="63"/>
    </location>
</feature>
<dbReference type="OrthoDB" id="3825558at2"/>
<evidence type="ECO:0000256" key="1">
    <source>
        <dbReference type="SAM" id="Phobius"/>
    </source>
</evidence>
<dbReference type="STRING" id="446470.Snas_6215"/>
<protein>
    <recommendedName>
        <fullName evidence="4">DUF3180 domain-containing protein</fullName>
    </recommendedName>
</protein>
<dbReference type="Pfam" id="PF11377">
    <property type="entry name" value="DUF3180"/>
    <property type="match status" value="1"/>
</dbReference>
<dbReference type="AlphaFoldDB" id="D3Q2T5"/>
<organism evidence="2 3">
    <name type="scientific">Stackebrandtia nassauensis (strain DSM 44728 / CIP 108903 / NRRL B-16338 / NBRC 102104 / LLR-40K-21)</name>
    <dbReference type="NCBI Taxonomy" id="446470"/>
    <lineage>
        <taxon>Bacteria</taxon>
        <taxon>Bacillati</taxon>
        <taxon>Actinomycetota</taxon>
        <taxon>Actinomycetes</taxon>
        <taxon>Glycomycetales</taxon>
        <taxon>Glycomycetaceae</taxon>
        <taxon>Stackebrandtia</taxon>
    </lineage>
</organism>
<accession>D3Q2T5</accession>
<evidence type="ECO:0000313" key="2">
    <source>
        <dbReference type="EMBL" id="ADD45836.1"/>
    </source>
</evidence>
<dbReference type="Proteomes" id="UP000000844">
    <property type="component" value="Chromosome"/>
</dbReference>
<dbReference type="KEGG" id="sna:Snas_6215"/>
<proteinExistence type="predicted"/>
<dbReference type="RefSeq" id="WP_013021407.1">
    <property type="nucleotide sequence ID" value="NC_013947.1"/>
</dbReference>
<dbReference type="EMBL" id="CP001778">
    <property type="protein sequence ID" value="ADD45836.1"/>
    <property type="molecule type" value="Genomic_DNA"/>
</dbReference>
<sequence>MNEGQQEPKQPTLKPTAPSTLLVAALAAGALILVLATVNYPPVPGWYTPTTLLLLALVLAYTAHTTRARIERKEGAKPVEPLLFARFAALAKASSVGGALIAGAYAGIVVYLVAHRYLAAAGRDLPLAVFGFVACLILVAAALWLERACRIPEDSEDDDQTSGGASANG</sequence>
<feature type="transmembrane region" description="Helical" evidence="1">
    <location>
        <begin position="125"/>
        <end position="145"/>
    </location>
</feature>
<feature type="transmembrane region" description="Helical" evidence="1">
    <location>
        <begin position="83"/>
        <end position="113"/>
    </location>
</feature>
<feature type="transmembrane region" description="Helical" evidence="1">
    <location>
        <begin position="21"/>
        <end position="40"/>
    </location>
</feature>
<evidence type="ECO:0000313" key="3">
    <source>
        <dbReference type="Proteomes" id="UP000000844"/>
    </source>
</evidence>
<dbReference type="eggNOG" id="ENOG5033CMQ">
    <property type="taxonomic scope" value="Bacteria"/>
</dbReference>
<keyword evidence="1" id="KW-0812">Transmembrane</keyword>
<reference evidence="2 3" key="1">
    <citation type="journal article" date="2009" name="Stand. Genomic Sci.">
        <title>Complete genome sequence of Stackebrandtia nassauensis type strain (LLR-40K-21).</title>
        <authorList>
            <person name="Munk C."/>
            <person name="Lapidus A."/>
            <person name="Copeland A."/>
            <person name="Jando M."/>
            <person name="Mayilraj S."/>
            <person name="Glavina Del Rio T."/>
            <person name="Nolan M."/>
            <person name="Chen F."/>
            <person name="Lucas S."/>
            <person name="Tice H."/>
            <person name="Cheng J.F."/>
            <person name="Han C."/>
            <person name="Detter J.C."/>
            <person name="Bruce D."/>
            <person name="Goodwin L."/>
            <person name="Chain P."/>
            <person name="Pitluck S."/>
            <person name="Goker M."/>
            <person name="Ovchinikova G."/>
            <person name="Pati A."/>
            <person name="Ivanova N."/>
            <person name="Mavromatis K."/>
            <person name="Chen A."/>
            <person name="Palaniappan K."/>
            <person name="Land M."/>
            <person name="Hauser L."/>
            <person name="Chang Y.J."/>
            <person name="Jeffries C.D."/>
            <person name="Bristow J."/>
            <person name="Eisen J.A."/>
            <person name="Markowitz V."/>
            <person name="Hugenholtz P."/>
            <person name="Kyrpides N.C."/>
            <person name="Klenk H.P."/>
        </authorList>
    </citation>
    <scope>NUCLEOTIDE SEQUENCE [LARGE SCALE GENOMIC DNA]</scope>
    <source>
        <strain evidence="3">DSM 44728 / CIP 108903 / NRRL B-16338 / NBRC 102104 / LLR-40K-21</strain>
    </source>
</reference>
<dbReference type="HOGENOM" id="CLU_123281_2_1_11"/>